<reference evidence="2 3" key="1">
    <citation type="submission" date="2018-10" db="EMBL/GenBank/DDBJ databases">
        <title>Draft genome sequence for the type isolate of Erwinia psidii, agent causal of bacterial blight in guava (Psidium guajava) and wilt and die-back of Eucalyptus spp.</title>
        <authorList>
            <person name="Hermenegildo P.S."/>
            <person name="Santos S.A."/>
            <person name="Guimaraes L.M.S."/>
            <person name="Vidigal P.M.P."/>
            <person name="Pereira I.C."/>
            <person name="Badel J.L."/>
            <person name="Alfenas-Zerbini P."/>
            <person name="Ferreira M.A.S.V."/>
            <person name="Alfenas A.C."/>
        </authorList>
    </citation>
    <scope>NUCLEOTIDE SEQUENCE [LARGE SCALE GENOMIC DNA]</scope>
    <source>
        <strain evidence="2 3">IBSBF 435</strain>
    </source>
</reference>
<organism evidence="2 3">
    <name type="scientific">Erwinia psidii</name>
    <dbReference type="NCBI Taxonomy" id="69224"/>
    <lineage>
        <taxon>Bacteria</taxon>
        <taxon>Pseudomonadati</taxon>
        <taxon>Pseudomonadota</taxon>
        <taxon>Gammaproteobacteria</taxon>
        <taxon>Enterobacterales</taxon>
        <taxon>Erwiniaceae</taxon>
        <taxon>Erwinia</taxon>
    </lineage>
</organism>
<evidence type="ECO:0000256" key="1">
    <source>
        <dbReference type="SAM" id="MobiDB-lite"/>
    </source>
</evidence>
<feature type="region of interest" description="Disordered" evidence="1">
    <location>
        <begin position="1"/>
        <end position="34"/>
    </location>
</feature>
<sequence>MGNICSSGGSHHVYSPPVSPRHSAYSAGTSSPVGHAGGQPLTSVYQLSHEARSAFLNNHDPMIVFDLHAETPLYRTTHRKYVKDGRIAGNPESCARIALHEELRSNPYTQHYNLPADDHRAYFPKQIRASELPDPSLNVMTGPMGRQAIGSYADNNHVAVEMRLGDFLEKGGKVYSDVSAVASDEETATALIVTLPKGKKVPVKVLDD</sequence>
<dbReference type="Pfam" id="PF09143">
    <property type="entry name" value="AvrPphF-ORF-2"/>
    <property type="match status" value="1"/>
</dbReference>
<evidence type="ECO:0000313" key="2">
    <source>
        <dbReference type="EMBL" id="RQM37759.1"/>
    </source>
</evidence>
<accession>A0A3N6UP79</accession>
<dbReference type="SUPFAM" id="SSF56399">
    <property type="entry name" value="ADP-ribosylation"/>
    <property type="match status" value="1"/>
</dbReference>
<name>A0A3N6UP79_9GAMM</name>
<dbReference type="AlphaFoldDB" id="A0A3N6UP79"/>
<proteinExistence type="predicted"/>
<gene>
    <name evidence="2" type="ORF">EB241_12915</name>
</gene>
<evidence type="ECO:0000313" key="3">
    <source>
        <dbReference type="Proteomes" id="UP000279457"/>
    </source>
</evidence>
<dbReference type="Proteomes" id="UP000279457">
    <property type="component" value="Unassembled WGS sequence"/>
</dbReference>
<protein>
    <submittedName>
        <fullName evidence="2">Type III effector</fullName>
    </submittedName>
</protein>
<dbReference type="RefSeq" id="WP_124233518.1">
    <property type="nucleotide sequence ID" value="NZ_RHHM01000009.1"/>
</dbReference>
<dbReference type="OrthoDB" id="6428242at2"/>
<dbReference type="EMBL" id="RHHM01000009">
    <property type="protein sequence ID" value="RQM37759.1"/>
    <property type="molecule type" value="Genomic_DNA"/>
</dbReference>
<keyword evidence="3" id="KW-1185">Reference proteome</keyword>
<comment type="caution">
    <text evidence="2">The sequence shown here is derived from an EMBL/GenBank/DDBJ whole genome shotgun (WGS) entry which is preliminary data.</text>
</comment>
<dbReference type="InterPro" id="IPR015226">
    <property type="entry name" value="T3_effector_HopF2"/>
</dbReference>